<dbReference type="InterPro" id="IPR052701">
    <property type="entry name" value="GAG_Ulvan_Degrading_Sulfatases"/>
</dbReference>
<comment type="caution">
    <text evidence="2">The sequence shown here is derived from an EMBL/GenBank/DDBJ whole genome shotgun (WGS) entry which is preliminary data.</text>
</comment>
<feature type="domain" description="Sulfatase N-terminal" evidence="1">
    <location>
        <begin position="4"/>
        <end position="337"/>
    </location>
</feature>
<dbReference type="PANTHER" id="PTHR43751">
    <property type="entry name" value="SULFATASE"/>
    <property type="match status" value="1"/>
</dbReference>
<accession>A0A133VE72</accession>
<sequence>MDDSNIVFIIVDALRTDKVGCYGHGKTITSNIDDLAREGTLFENNYACINVTDPSLTTIFSGRYPISHGLINHGPHIREDDLRKLSESGTRFLPEILRTKGYATLAVDWLGRWHKQGYDYYSGLRPAFFRMMRMLSHRPSKIFTLIKLLYLYRKAIPELRVLYDEVITSQAIELMKKFQKQKFFLFVHYWGTHAPYISPENPQILESPQSEEIDLTRSLIKSVAPNREMYHLRWFDEDLTIGEILSRYEGAINFIDGQIGELMNELDELGLRENTLVVLTSDHGESLTEHGIYFDHHGLYDVSLHVPLIFRGSGFPEDLRVSGTIQHVDIVPTILNNLNYNVRGMNLDGKDTSPLIRGEAEEFRTEVYAEEAEAQRKRAVRTRDYKYIFAPSEAAAKCQYCNCIHGEVKELYDLRKDPQEVENILNDEKERGKELKNKFLNWSRKLKQEKLERERIREKIGKLKKLGKI</sequence>
<dbReference type="PANTHER" id="PTHR43751:SF3">
    <property type="entry name" value="SULFATASE N-TERMINAL DOMAIN-CONTAINING PROTEIN"/>
    <property type="match status" value="1"/>
</dbReference>
<dbReference type="InterPro" id="IPR000917">
    <property type="entry name" value="Sulfatase_N"/>
</dbReference>
<dbReference type="AlphaFoldDB" id="A0A133VE72"/>
<gene>
    <name evidence="2" type="ORF">AKJ48_01475</name>
</gene>
<evidence type="ECO:0000259" key="1">
    <source>
        <dbReference type="Pfam" id="PF00884"/>
    </source>
</evidence>
<dbReference type="EMBL" id="LHYB01000013">
    <property type="protein sequence ID" value="KXB04753.1"/>
    <property type="molecule type" value="Genomic_DNA"/>
</dbReference>
<proteinExistence type="predicted"/>
<dbReference type="Proteomes" id="UP000070076">
    <property type="component" value="Unassembled WGS sequence"/>
</dbReference>
<evidence type="ECO:0000313" key="3">
    <source>
        <dbReference type="Proteomes" id="UP000070076"/>
    </source>
</evidence>
<reference evidence="2 3" key="1">
    <citation type="journal article" date="2016" name="Sci. Rep.">
        <title>Metabolic traits of an uncultured archaeal lineage -MSBL1- from brine pools of the Red Sea.</title>
        <authorList>
            <person name="Mwirichia R."/>
            <person name="Alam I."/>
            <person name="Rashid M."/>
            <person name="Vinu M."/>
            <person name="Ba-Alawi W."/>
            <person name="Anthony Kamau A."/>
            <person name="Kamanda Ngugi D."/>
            <person name="Goker M."/>
            <person name="Klenk H.P."/>
            <person name="Bajic V."/>
            <person name="Stingl U."/>
        </authorList>
    </citation>
    <scope>NUCLEOTIDE SEQUENCE [LARGE SCALE GENOMIC DNA]</scope>
    <source>
        <strain evidence="2">SCGC-AAA261O19</strain>
    </source>
</reference>
<dbReference type="Gene3D" id="3.40.720.10">
    <property type="entry name" value="Alkaline Phosphatase, subunit A"/>
    <property type="match status" value="1"/>
</dbReference>
<name>A0A133VE72_9EURY</name>
<evidence type="ECO:0000313" key="2">
    <source>
        <dbReference type="EMBL" id="KXB04753.1"/>
    </source>
</evidence>
<organism evidence="2 3">
    <name type="scientific">candidate division MSBL1 archaeon SCGC-AAA261O19</name>
    <dbReference type="NCBI Taxonomy" id="1698277"/>
    <lineage>
        <taxon>Archaea</taxon>
        <taxon>Methanobacteriati</taxon>
        <taxon>Methanobacteriota</taxon>
        <taxon>candidate division MSBL1</taxon>
    </lineage>
</organism>
<dbReference type="CDD" id="cd16148">
    <property type="entry name" value="sulfatase_like"/>
    <property type="match status" value="1"/>
</dbReference>
<dbReference type="PATRIC" id="fig|1698277.3.peg.121"/>
<dbReference type="Pfam" id="PF00884">
    <property type="entry name" value="Sulfatase"/>
    <property type="match status" value="1"/>
</dbReference>
<dbReference type="SUPFAM" id="SSF53649">
    <property type="entry name" value="Alkaline phosphatase-like"/>
    <property type="match status" value="1"/>
</dbReference>
<keyword evidence="3" id="KW-1185">Reference proteome</keyword>
<dbReference type="InterPro" id="IPR017850">
    <property type="entry name" value="Alkaline_phosphatase_core_sf"/>
</dbReference>
<protein>
    <recommendedName>
        <fullName evidence="1">Sulfatase N-terminal domain-containing protein</fullName>
    </recommendedName>
</protein>